<dbReference type="Pfam" id="PF13689">
    <property type="entry name" value="DUF4154"/>
    <property type="match status" value="1"/>
</dbReference>
<reference evidence="2" key="1">
    <citation type="submission" date="2015-02" db="EMBL/GenBank/DDBJ databases">
        <title>Description and complete genome sequence of the first cultured representative of the subdivision 5 of the Verrucomicrobia phylum.</title>
        <authorList>
            <person name="Spring S."/>
            <person name="Bunk B."/>
            <person name="Sproer C."/>
            <person name="Klenk H.-P."/>
        </authorList>
    </citation>
    <scope>NUCLEOTIDE SEQUENCE [LARGE SCALE GENOMIC DNA]</scope>
    <source>
        <strain evidence="2">L21-Fru-AB</strain>
    </source>
</reference>
<protein>
    <recommendedName>
        <fullName evidence="3">Transmembrane protein</fullName>
    </recommendedName>
</protein>
<evidence type="ECO:0000313" key="1">
    <source>
        <dbReference type="EMBL" id="AKJ64892.1"/>
    </source>
</evidence>
<dbReference type="KEGG" id="vbl:L21SP4_01649"/>
<organism evidence="1 2">
    <name type="scientific">Kiritimatiella glycovorans</name>
    <dbReference type="NCBI Taxonomy" id="1307763"/>
    <lineage>
        <taxon>Bacteria</taxon>
        <taxon>Pseudomonadati</taxon>
        <taxon>Kiritimatiellota</taxon>
        <taxon>Kiritimatiellia</taxon>
        <taxon>Kiritimatiellales</taxon>
        <taxon>Kiritimatiellaceae</taxon>
        <taxon>Kiritimatiella</taxon>
    </lineage>
</organism>
<evidence type="ECO:0000313" key="2">
    <source>
        <dbReference type="Proteomes" id="UP000035268"/>
    </source>
</evidence>
<reference evidence="1 2" key="2">
    <citation type="journal article" date="2016" name="ISME J.">
        <title>Characterization of the first cultured representative of Verrucomicrobia subdivision 5 indicates the proposal of a novel phylum.</title>
        <authorList>
            <person name="Spring S."/>
            <person name="Bunk B."/>
            <person name="Sproer C."/>
            <person name="Schumann P."/>
            <person name="Rohde M."/>
            <person name="Tindall B.J."/>
            <person name="Klenk H.P."/>
        </authorList>
    </citation>
    <scope>NUCLEOTIDE SEQUENCE [LARGE SCALE GENOMIC DNA]</scope>
    <source>
        <strain evidence="1 2">L21-Fru-AB</strain>
    </source>
</reference>
<evidence type="ECO:0008006" key="3">
    <source>
        <dbReference type="Google" id="ProtNLM"/>
    </source>
</evidence>
<keyword evidence="2" id="KW-1185">Reference proteome</keyword>
<proteinExistence type="predicted"/>
<name>A0A0G3EHK1_9BACT</name>
<dbReference type="AlphaFoldDB" id="A0A0G3EHK1"/>
<dbReference type="Proteomes" id="UP000035268">
    <property type="component" value="Chromosome"/>
</dbReference>
<dbReference type="STRING" id="1307763.L21SP4_01649"/>
<dbReference type="EMBL" id="CP010904">
    <property type="protein sequence ID" value="AKJ64892.1"/>
    <property type="molecule type" value="Genomic_DNA"/>
</dbReference>
<gene>
    <name evidence="1" type="ORF">L21SP4_01649</name>
</gene>
<dbReference type="InterPro" id="IPR025293">
    <property type="entry name" value="YfiR/HmsC-like"/>
</dbReference>
<accession>A0A0G3EHK1</accession>
<sequence>MLLIGMVTPSPAQPETKAVSREYQVKAAFLYNFLLYVEWPETCFKDEQTPFRLMVCGEDPFGAVLIRAAERGVKQRPLRILHGRQRPEGSRVHAVFIARSEAVRMETLLEEFGRRGVLTVSDAPGFVLRGGMIELVVREGKVRFLVNREAAEHADLEFSSHLLRLAMEVRP</sequence>